<dbReference type="Gramene" id="AET2Gv21225100.1">
    <property type="protein sequence ID" value="AET2Gv21225100.1"/>
    <property type="gene ID" value="AET2Gv21225100"/>
</dbReference>
<dbReference type="Proteomes" id="UP000015105">
    <property type="component" value="Chromosome 2D"/>
</dbReference>
<dbReference type="AlphaFoldDB" id="A0A453DFT3"/>
<keyword evidence="3" id="KW-1185">Reference proteome</keyword>
<evidence type="ECO:0000313" key="3">
    <source>
        <dbReference type="Proteomes" id="UP000015105"/>
    </source>
</evidence>
<feature type="compositionally biased region" description="Pro residues" evidence="1">
    <location>
        <begin position="1"/>
        <end position="13"/>
    </location>
</feature>
<reference evidence="2" key="3">
    <citation type="journal article" date="2017" name="Nature">
        <title>Genome sequence of the progenitor of the wheat D genome Aegilops tauschii.</title>
        <authorList>
            <person name="Luo M.C."/>
            <person name="Gu Y.Q."/>
            <person name="Puiu D."/>
            <person name="Wang H."/>
            <person name="Twardziok S.O."/>
            <person name="Deal K.R."/>
            <person name="Huo N."/>
            <person name="Zhu T."/>
            <person name="Wang L."/>
            <person name="Wang Y."/>
            <person name="McGuire P.E."/>
            <person name="Liu S."/>
            <person name="Long H."/>
            <person name="Ramasamy R.K."/>
            <person name="Rodriguez J.C."/>
            <person name="Van S.L."/>
            <person name="Yuan L."/>
            <person name="Wang Z."/>
            <person name="Xia Z."/>
            <person name="Xiao L."/>
            <person name="Anderson O.D."/>
            <person name="Ouyang S."/>
            <person name="Liang Y."/>
            <person name="Zimin A.V."/>
            <person name="Pertea G."/>
            <person name="Qi P."/>
            <person name="Bennetzen J.L."/>
            <person name="Dai X."/>
            <person name="Dawson M.W."/>
            <person name="Muller H.G."/>
            <person name="Kugler K."/>
            <person name="Rivarola-Duarte L."/>
            <person name="Spannagl M."/>
            <person name="Mayer K.F.X."/>
            <person name="Lu F.H."/>
            <person name="Bevan M.W."/>
            <person name="Leroy P."/>
            <person name="Li P."/>
            <person name="You F.M."/>
            <person name="Sun Q."/>
            <person name="Liu Z."/>
            <person name="Lyons E."/>
            <person name="Wicker T."/>
            <person name="Salzberg S.L."/>
            <person name="Devos K.M."/>
            <person name="Dvorak J."/>
        </authorList>
    </citation>
    <scope>NUCLEOTIDE SEQUENCE [LARGE SCALE GENOMIC DNA]</scope>
    <source>
        <strain evidence="2">cv. AL8/78</strain>
    </source>
</reference>
<reference evidence="2" key="4">
    <citation type="submission" date="2019-03" db="UniProtKB">
        <authorList>
            <consortium name="EnsemblPlants"/>
        </authorList>
    </citation>
    <scope>IDENTIFICATION</scope>
</reference>
<feature type="region of interest" description="Disordered" evidence="1">
    <location>
        <begin position="178"/>
        <end position="212"/>
    </location>
</feature>
<reference evidence="3" key="2">
    <citation type="journal article" date="2017" name="Nat. Plants">
        <title>The Aegilops tauschii genome reveals multiple impacts of transposons.</title>
        <authorList>
            <person name="Zhao G."/>
            <person name="Zou C."/>
            <person name="Li K."/>
            <person name="Wang K."/>
            <person name="Li T."/>
            <person name="Gao L."/>
            <person name="Zhang X."/>
            <person name="Wang H."/>
            <person name="Yang Z."/>
            <person name="Liu X."/>
            <person name="Jiang W."/>
            <person name="Mao L."/>
            <person name="Kong X."/>
            <person name="Jiao Y."/>
            <person name="Jia J."/>
        </authorList>
    </citation>
    <scope>NUCLEOTIDE SEQUENCE [LARGE SCALE GENOMIC DNA]</scope>
    <source>
        <strain evidence="3">cv. AL8/78</strain>
    </source>
</reference>
<organism evidence="2 3">
    <name type="scientific">Aegilops tauschii subsp. strangulata</name>
    <name type="common">Goatgrass</name>
    <dbReference type="NCBI Taxonomy" id="200361"/>
    <lineage>
        <taxon>Eukaryota</taxon>
        <taxon>Viridiplantae</taxon>
        <taxon>Streptophyta</taxon>
        <taxon>Embryophyta</taxon>
        <taxon>Tracheophyta</taxon>
        <taxon>Spermatophyta</taxon>
        <taxon>Magnoliopsida</taxon>
        <taxon>Liliopsida</taxon>
        <taxon>Poales</taxon>
        <taxon>Poaceae</taxon>
        <taxon>BOP clade</taxon>
        <taxon>Pooideae</taxon>
        <taxon>Triticodae</taxon>
        <taxon>Triticeae</taxon>
        <taxon>Triticinae</taxon>
        <taxon>Aegilops</taxon>
    </lineage>
</organism>
<evidence type="ECO:0000256" key="1">
    <source>
        <dbReference type="SAM" id="MobiDB-lite"/>
    </source>
</evidence>
<reference evidence="3" key="1">
    <citation type="journal article" date="2014" name="Science">
        <title>Ancient hybridizations among the ancestral genomes of bread wheat.</title>
        <authorList>
            <consortium name="International Wheat Genome Sequencing Consortium,"/>
            <person name="Marcussen T."/>
            <person name="Sandve S.R."/>
            <person name="Heier L."/>
            <person name="Spannagl M."/>
            <person name="Pfeifer M."/>
            <person name="Jakobsen K.S."/>
            <person name="Wulff B.B."/>
            <person name="Steuernagel B."/>
            <person name="Mayer K.F."/>
            <person name="Olsen O.A."/>
        </authorList>
    </citation>
    <scope>NUCLEOTIDE SEQUENCE [LARGE SCALE GENOMIC DNA]</scope>
    <source>
        <strain evidence="3">cv. AL8/78</strain>
    </source>
</reference>
<proteinExistence type="predicted"/>
<dbReference type="EnsemblPlants" id="AET2Gv21225100.1">
    <property type="protein sequence ID" value="AET2Gv21225100.1"/>
    <property type="gene ID" value="AET2Gv21225100"/>
</dbReference>
<feature type="region of interest" description="Disordered" evidence="1">
    <location>
        <begin position="1"/>
        <end position="26"/>
    </location>
</feature>
<evidence type="ECO:0000313" key="2">
    <source>
        <dbReference type="EnsemblPlants" id="AET2Gv21225100.1"/>
    </source>
</evidence>
<accession>A0A453DFT3</accession>
<protein>
    <submittedName>
        <fullName evidence="2">Uncharacterized protein</fullName>
    </submittedName>
</protein>
<sequence length="212" mass="21961">GKSPPKIRPPAAPFSPKSSRPRAANGGAAMDRSWLLAAATGGGGPPLLAGLLLDRDRPIRAAVAFGYGDGSWDTTVTRVDDAAAGVVAVDFVDRGGERRARAFLNIDRDGVLLRLVAVFDTVDHATRENTRNVFVVSSARRPDPAAPPPAPLLLGLPPAPAIQVDYIVIDIPDNFPVPDVSEHGSNDGDDGQYVPPLGADPSAAGGGHNIAE</sequence>
<name>A0A453DFT3_AEGTS</name>
<reference evidence="2" key="5">
    <citation type="journal article" date="2021" name="G3 (Bethesda)">
        <title>Aegilops tauschii genome assembly Aet v5.0 features greater sequence contiguity and improved annotation.</title>
        <authorList>
            <person name="Wang L."/>
            <person name="Zhu T."/>
            <person name="Rodriguez J.C."/>
            <person name="Deal K.R."/>
            <person name="Dubcovsky J."/>
            <person name="McGuire P.E."/>
            <person name="Lux T."/>
            <person name="Spannagl M."/>
            <person name="Mayer K.F.X."/>
            <person name="Baldrich P."/>
            <person name="Meyers B.C."/>
            <person name="Huo N."/>
            <person name="Gu Y.Q."/>
            <person name="Zhou H."/>
            <person name="Devos K.M."/>
            <person name="Bennetzen J.L."/>
            <person name="Unver T."/>
            <person name="Budak H."/>
            <person name="Gulick P.J."/>
            <person name="Galiba G."/>
            <person name="Kalapos B."/>
            <person name="Nelson D.R."/>
            <person name="Li P."/>
            <person name="You F.M."/>
            <person name="Luo M.C."/>
            <person name="Dvorak J."/>
        </authorList>
    </citation>
    <scope>NUCLEOTIDE SEQUENCE [LARGE SCALE GENOMIC DNA]</scope>
    <source>
        <strain evidence="2">cv. AL8/78</strain>
    </source>
</reference>